<dbReference type="EMBL" id="KP027195">
    <property type="protein sequence ID" value="AJD82118.1"/>
    <property type="molecule type" value="Genomic_DNA"/>
</dbReference>
<evidence type="ECO:0000313" key="1">
    <source>
        <dbReference type="EMBL" id="AJD82118.1"/>
    </source>
</evidence>
<reference evidence="1 2" key="1">
    <citation type="submission" date="2014-10" db="EMBL/GenBank/DDBJ databases">
        <authorList>
            <person name="Mackenzie J."/>
            <person name="Lekholoane M."/>
            <person name="Leqhaoe R."/>
            <person name="Mcunu Z."/>
            <person name="Mzobe Z."/>
            <person name="Rodel H."/>
            <person name="Seagreen C."/>
            <person name="Mazeka N."/>
            <person name="Larsen M.H."/>
            <person name="Rubin E.J."/>
            <person name="Russell D.A."/>
            <person name="Guerrero C.A."/>
            <person name="Bowman C.A."/>
            <person name="Jacobs-Sera D."/>
            <person name="Hendrix R.W."/>
            <person name="Hatfull G.F."/>
        </authorList>
    </citation>
    <scope>NUCLEOTIDE SEQUENCE [LARGE SCALE GENOMIC DNA]</scope>
</reference>
<name>A0A0B4ZZU5_9CAUD</name>
<gene>
    <name evidence="1" type="primary">46</name>
    <name evidence="1" type="ORF">COSMO_46</name>
</gene>
<dbReference type="Proteomes" id="UP000031718">
    <property type="component" value="Segment"/>
</dbReference>
<accession>A0A0B4ZZU5</accession>
<evidence type="ECO:0008006" key="3">
    <source>
        <dbReference type="Google" id="ProtNLM"/>
    </source>
</evidence>
<sequence length="135" mass="14225">MANALYDKGREKFLTGDIDWLNDNIKAYLIDVADYTVDLANDEFLDDIPSGAIVATSINLTSKTATNGVADAENVVFALVEGDQSEAVVLAKDTGTAGTSPLIAYIDNATGLPVTPNGGDITVVWDNGGNKIFKL</sequence>
<organism evidence="1 2">
    <name type="scientific">Mycobacterium phage Cosmo</name>
    <dbReference type="NCBI Taxonomy" id="1567467"/>
    <lineage>
        <taxon>Viruses</taxon>
        <taxon>Duplodnaviria</taxon>
        <taxon>Heunggongvirae</taxon>
        <taxon>Uroviricota</taxon>
        <taxon>Caudoviricetes</taxon>
        <taxon>Vilmaviridae</taxon>
        <taxon>Wildcatvirus</taxon>
        <taxon>Wildcatvirus wildcat</taxon>
        <taxon>Mycobacterium virus Wildcat</taxon>
    </lineage>
</organism>
<proteinExistence type="predicted"/>
<protein>
    <recommendedName>
        <fullName evidence="3">Minor tail protein</fullName>
    </recommendedName>
</protein>
<evidence type="ECO:0000313" key="2">
    <source>
        <dbReference type="Proteomes" id="UP000031718"/>
    </source>
</evidence>